<feature type="domain" description="Thioredoxin" evidence="1">
    <location>
        <begin position="4"/>
        <end position="143"/>
    </location>
</feature>
<dbReference type="AlphaFoldDB" id="A0A6S6TWU5"/>
<organism evidence="2">
    <name type="scientific">uncultured Aureispira sp</name>
    <dbReference type="NCBI Taxonomy" id="1331704"/>
    <lineage>
        <taxon>Bacteria</taxon>
        <taxon>Pseudomonadati</taxon>
        <taxon>Bacteroidota</taxon>
        <taxon>Saprospiria</taxon>
        <taxon>Saprospirales</taxon>
        <taxon>Saprospiraceae</taxon>
        <taxon>Aureispira</taxon>
        <taxon>environmental samples</taxon>
    </lineage>
</organism>
<sequence length="144" mass="16562">MENIKKTHRIKGFDVKTTKGTNIKFGEGSDKPTLLVLFTTWCSSCLEATPAISNKFKHLKDKINIVGIGREHNAAELEEWSNKEGLSYDLVEDPTRELFHEFANLHVPRMYLINTDGNVTYQDVNWHPLMLEDMEEAINKVLKE</sequence>
<accession>A0A6S6TWU5</accession>
<dbReference type="PROSITE" id="PS51352">
    <property type="entry name" value="THIOREDOXIN_2"/>
    <property type="match status" value="1"/>
</dbReference>
<proteinExistence type="predicted"/>
<gene>
    <name evidence="2" type="ORF">HELGO_WM19216</name>
</gene>
<dbReference type="InterPro" id="IPR013766">
    <property type="entry name" value="Thioredoxin_domain"/>
</dbReference>
<dbReference type="InterPro" id="IPR050553">
    <property type="entry name" value="Thioredoxin_ResA/DsbE_sf"/>
</dbReference>
<dbReference type="PANTHER" id="PTHR42852:SF13">
    <property type="entry name" value="PROTEIN DIPZ"/>
    <property type="match status" value="1"/>
</dbReference>
<dbReference type="CDD" id="cd02966">
    <property type="entry name" value="TlpA_like_family"/>
    <property type="match status" value="1"/>
</dbReference>
<evidence type="ECO:0000313" key="2">
    <source>
        <dbReference type="EMBL" id="CAA6823875.1"/>
    </source>
</evidence>
<dbReference type="GO" id="GO:0016209">
    <property type="term" value="F:antioxidant activity"/>
    <property type="evidence" value="ECO:0007669"/>
    <property type="project" value="InterPro"/>
</dbReference>
<dbReference type="EMBL" id="CACVAQ010000334">
    <property type="protein sequence ID" value="CAA6823875.1"/>
    <property type="molecule type" value="Genomic_DNA"/>
</dbReference>
<dbReference type="InterPro" id="IPR036249">
    <property type="entry name" value="Thioredoxin-like_sf"/>
</dbReference>
<reference evidence="2" key="1">
    <citation type="submission" date="2020-01" db="EMBL/GenBank/DDBJ databases">
        <authorList>
            <person name="Meier V. D."/>
            <person name="Meier V D."/>
        </authorList>
    </citation>
    <scope>NUCLEOTIDE SEQUENCE</scope>
    <source>
        <strain evidence="2">HLG_WM_MAG_10</strain>
    </source>
</reference>
<dbReference type="Pfam" id="PF00578">
    <property type="entry name" value="AhpC-TSA"/>
    <property type="match status" value="1"/>
</dbReference>
<protein>
    <recommendedName>
        <fullName evidence="1">Thioredoxin domain-containing protein</fullName>
    </recommendedName>
</protein>
<name>A0A6S6TWU5_9BACT</name>
<dbReference type="Gene3D" id="3.40.30.10">
    <property type="entry name" value="Glutaredoxin"/>
    <property type="match status" value="1"/>
</dbReference>
<dbReference type="InterPro" id="IPR000866">
    <property type="entry name" value="AhpC/TSA"/>
</dbReference>
<dbReference type="PANTHER" id="PTHR42852">
    <property type="entry name" value="THIOL:DISULFIDE INTERCHANGE PROTEIN DSBE"/>
    <property type="match status" value="1"/>
</dbReference>
<dbReference type="SUPFAM" id="SSF52833">
    <property type="entry name" value="Thioredoxin-like"/>
    <property type="match status" value="1"/>
</dbReference>
<evidence type="ECO:0000259" key="1">
    <source>
        <dbReference type="PROSITE" id="PS51352"/>
    </source>
</evidence>
<dbReference type="GO" id="GO:0016491">
    <property type="term" value="F:oxidoreductase activity"/>
    <property type="evidence" value="ECO:0007669"/>
    <property type="project" value="InterPro"/>
</dbReference>